<evidence type="ECO:0000313" key="3">
    <source>
        <dbReference type="Proteomes" id="UP000078560"/>
    </source>
</evidence>
<keyword evidence="1" id="KW-0812">Transmembrane</keyword>
<accession>A0A1A8WRH4</accession>
<keyword evidence="1" id="KW-0472">Membrane</keyword>
<dbReference type="Proteomes" id="UP000078560">
    <property type="component" value="Unassembled WGS sequence"/>
</dbReference>
<organism evidence="2 3">
    <name type="scientific">Plasmodium ovale curtisi</name>
    <dbReference type="NCBI Taxonomy" id="864141"/>
    <lineage>
        <taxon>Eukaryota</taxon>
        <taxon>Sar</taxon>
        <taxon>Alveolata</taxon>
        <taxon>Apicomplexa</taxon>
        <taxon>Aconoidasida</taxon>
        <taxon>Haemosporida</taxon>
        <taxon>Plasmodiidae</taxon>
        <taxon>Plasmodium</taxon>
        <taxon>Plasmodium (Plasmodium)</taxon>
    </lineage>
</organism>
<keyword evidence="1" id="KW-1133">Transmembrane helix</keyword>
<evidence type="ECO:0000313" key="2">
    <source>
        <dbReference type="EMBL" id="SBS94459.1"/>
    </source>
</evidence>
<dbReference type="AlphaFoldDB" id="A0A1A8WRH4"/>
<feature type="transmembrane region" description="Helical" evidence="1">
    <location>
        <begin position="269"/>
        <end position="289"/>
    </location>
</feature>
<protein>
    <submittedName>
        <fullName evidence="2">PIR Superfamily Protein</fullName>
    </submittedName>
</protein>
<dbReference type="InterPro" id="IPR008780">
    <property type="entry name" value="Plasmodium_Vir"/>
</dbReference>
<name>A0A1A8WRH4_PLAOA</name>
<reference evidence="3" key="1">
    <citation type="submission" date="2016-05" db="EMBL/GenBank/DDBJ databases">
        <authorList>
            <person name="Naeem Raeece"/>
        </authorList>
    </citation>
    <scope>NUCLEOTIDE SEQUENCE [LARGE SCALE GENOMIC DNA]</scope>
</reference>
<dbReference type="Pfam" id="PF05795">
    <property type="entry name" value="Plasmodium_Vir"/>
    <property type="match status" value="1"/>
</dbReference>
<evidence type="ECO:0000256" key="1">
    <source>
        <dbReference type="SAM" id="Phobius"/>
    </source>
</evidence>
<dbReference type="EMBL" id="FLQU01001773">
    <property type="protein sequence ID" value="SBS94459.1"/>
    <property type="molecule type" value="Genomic_DNA"/>
</dbReference>
<gene>
    <name evidence="2" type="ORF">POVCU2_0088100</name>
</gene>
<sequence>MSCVFENYKKEYDFFKCIDKYMIYEDLTEEKGISESSDVDCSFIYDIATDKHRELMEVCKKFVYLAESIYNKNICTTSNDNNDVDYLNYWLNKQIYKIETSNTCSKFFYQNLRSKNNEKTYLRNFSSYMYGIVENEYNNMNTLYTLYKTYHEINNIINSSNTSKQEIIEKARKCVNEYKKVENMCHENESKFCETLNTFIKKYEEIDDLCKYTLEGWAKNKLPSLTDHKDTNIQNCITSADDAEGKFTQYTVAQQEAPENTADIDMKNITIGTAATIGISFICFIFYRFTPLGPWLSSRISKNENILENLDEEMNHFSYTSKLGHMDSVHTYNIAYNSV</sequence>
<proteinExistence type="predicted"/>